<dbReference type="PANTHER" id="PTHR43711">
    <property type="entry name" value="TWO-COMPONENT HISTIDINE KINASE"/>
    <property type="match status" value="1"/>
</dbReference>
<dbReference type="SUPFAM" id="SSF55874">
    <property type="entry name" value="ATPase domain of HSP90 chaperone/DNA topoisomerase II/histidine kinase"/>
    <property type="match status" value="1"/>
</dbReference>
<keyword evidence="7" id="KW-1133">Transmembrane helix</keyword>
<keyword evidence="5 9" id="KW-0418">Kinase</keyword>
<proteinExistence type="predicted"/>
<dbReference type="CDD" id="cd00082">
    <property type="entry name" value="HisKA"/>
    <property type="match status" value="1"/>
</dbReference>
<dbReference type="InterPro" id="IPR003594">
    <property type="entry name" value="HATPase_dom"/>
</dbReference>
<comment type="catalytic activity">
    <reaction evidence="1">
        <text>ATP + protein L-histidine = ADP + protein N-phospho-L-histidine.</text>
        <dbReference type="EC" id="2.7.13.3"/>
    </reaction>
</comment>
<dbReference type="CDD" id="cd00075">
    <property type="entry name" value="HATPase"/>
    <property type="match status" value="1"/>
</dbReference>
<dbReference type="InterPro" id="IPR003661">
    <property type="entry name" value="HisK_dim/P_dom"/>
</dbReference>
<evidence type="ECO:0000256" key="6">
    <source>
        <dbReference type="ARBA" id="ARBA00023012"/>
    </source>
</evidence>
<evidence type="ECO:0000256" key="3">
    <source>
        <dbReference type="ARBA" id="ARBA00022553"/>
    </source>
</evidence>
<evidence type="ECO:0000259" key="8">
    <source>
        <dbReference type="PROSITE" id="PS50109"/>
    </source>
</evidence>
<sequence>MEIGLLILVFVLFVLVIFLLIKNYVLKRDVESMVVKLDANLDKLIAGKKVDNSDNDDDLYSKIAQKLYRLYNINEQKSNEIIEEKEKLNELISDISHQTKTPIANIKLYFEILMSENDVEKRQACLKNIESQIDKLDFLIQSLIKMSRLETGTIKINKEPSLLENTLALAIQGIYNNANQKKIKLQVNCPDDLVLNHDKKWTGEAIFNILDNGVKYTNNGGSIYIDVKKQDIFTKITVCDTGKGIPLARQGMIFNRFYREPEVHDENGVGIGLYLARKIISLQGGYIEVQSEVGIGSTFMIYLPN</sequence>
<gene>
    <name evidence="9" type="ORF">H9980_05140</name>
</gene>
<evidence type="ECO:0000313" key="10">
    <source>
        <dbReference type="Proteomes" id="UP000886724"/>
    </source>
</evidence>
<protein>
    <recommendedName>
        <fullName evidence="2">histidine kinase</fullName>
        <ecNumber evidence="2">2.7.13.3</ecNumber>
    </recommendedName>
</protein>
<dbReference type="EC" id="2.7.13.3" evidence="2"/>
<accession>A0A9D2BN65</accession>
<dbReference type="SUPFAM" id="SSF47384">
    <property type="entry name" value="Homodimeric domain of signal transducing histidine kinase"/>
    <property type="match status" value="1"/>
</dbReference>
<evidence type="ECO:0000256" key="4">
    <source>
        <dbReference type="ARBA" id="ARBA00022679"/>
    </source>
</evidence>
<dbReference type="Gene3D" id="1.10.287.130">
    <property type="match status" value="1"/>
</dbReference>
<dbReference type="InterPro" id="IPR005467">
    <property type="entry name" value="His_kinase_dom"/>
</dbReference>
<feature type="domain" description="Histidine kinase" evidence="8">
    <location>
        <begin position="94"/>
        <end position="305"/>
    </location>
</feature>
<dbReference type="AlphaFoldDB" id="A0A9D2BN65"/>
<evidence type="ECO:0000256" key="2">
    <source>
        <dbReference type="ARBA" id="ARBA00012438"/>
    </source>
</evidence>
<dbReference type="InterPro" id="IPR036097">
    <property type="entry name" value="HisK_dim/P_sf"/>
</dbReference>
<keyword evidence="7" id="KW-0472">Membrane</keyword>
<keyword evidence="4" id="KW-0808">Transferase</keyword>
<dbReference type="PANTHER" id="PTHR43711:SF26">
    <property type="entry name" value="SENSOR HISTIDINE KINASE RCSC"/>
    <property type="match status" value="1"/>
</dbReference>
<reference evidence="9" key="1">
    <citation type="journal article" date="2021" name="PeerJ">
        <title>Extensive microbial diversity within the chicken gut microbiome revealed by metagenomics and culture.</title>
        <authorList>
            <person name="Gilroy R."/>
            <person name="Ravi A."/>
            <person name="Getino M."/>
            <person name="Pursley I."/>
            <person name="Horton D.L."/>
            <person name="Alikhan N.F."/>
            <person name="Baker D."/>
            <person name="Gharbi K."/>
            <person name="Hall N."/>
            <person name="Watson M."/>
            <person name="Adriaenssens E.M."/>
            <person name="Foster-Nyarko E."/>
            <person name="Jarju S."/>
            <person name="Secka A."/>
            <person name="Antonio M."/>
            <person name="Oren A."/>
            <person name="Chaudhuri R.R."/>
            <person name="La Ragione R."/>
            <person name="Hildebrand F."/>
            <person name="Pallen M.J."/>
        </authorList>
    </citation>
    <scope>NUCLEOTIDE SEQUENCE</scope>
    <source>
        <strain evidence="9">ChiGjej1B1-14440</strain>
    </source>
</reference>
<evidence type="ECO:0000256" key="1">
    <source>
        <dbReference type="ARBA" id="ARBA00000085"/>
    </source>
</evidence>
<dbReference type="InterPro" id="IPR050736">
    <property type="entry name" value="Sensor_HK_Regulatory"/>
</dbReference>
<dbReference type="GO" id="GO:0000155">
    <property type="term" value="F:phosphorelay sensor kinase activity"/>
    <property type="evidence" value="ECO:0007669"/>
    <property type="project" value="InterPro"/>
</dbReference>
<keyword evidence="3" id="KW-0597">Phosphoprotein</keyword>
<dbReference type="Gene3D" id="3.30.565.10">
    <property type="entry name" value="Histidine kinase-like ATPase, C-terminal domain"/>
    <property type="match status" value="1"/>
</dbReference>
<name>A0A9D2BN65_9FIRM</name>
<dbReference type="EMBL" id="DXET01000113">
    <property type="protein sequence ID" value="HIX81344.1"/>
    <property type="molecule type" value="Genomic_DNA"/>
</dbReference>
<dbReference type="InterPro" id="IPR004358">
    <property type="entry name" value="Sig_transdc_His_kin-like_C"/>
</dbReference>
<dbReference type="SMART" id="SM00388">
    <property type="entry name" value="HisKA"/>
    <property type="match status" value="1"/>
</dbReference>
<dbReference type="SMART" id="SM00387">
    <property type="entry name" value="HATPase_c"/>
    <property type="match status" value="1"/>
</dbReference>
<keyword evidence="6" id="KW-0902">Two-component regulatory system</keyword>
<dbReference type="InterPro" id="IPR036890">
    <property type="entry name" value="HATPase_C_sf"/>
</dbReference>
<reference evidence="9" key="2">
    <citation type="submission" date="2021-04" db="EMBL/GenBank/DDBJ databases">
        <authorList>
            <person name="Gilroy R."/>
        </authorList>
    </citation>
    <scope>NUCLEOTIDE SEQUENCE</scope>
    <source>
        <strain evidence="9">ChiGjej1B1-14440</strain>
    </source>
</reference>
<feature type="transmembrane region" description="Helical" evidence="7">
    <location>
        <begin position="6"/>
        <end position="26"/>
    </location>
</feature>
<evidence type="ECO:0000313" key="9">
    <source>
        <dbReference type="EMBL" id="HIX81344.1"/>
    </source>
</evidence>
<dbReference type="Pfam" id="PF00512">
    <property type="entry name" value="HisKA"/>
    <property type="match status" value="1"/>
</dbReference>
<keyword evidence="7" id="KW-0812">Transmembrane</keyword>
<organism evidence="9 10">
    <name type="scientific">Candidatus Erysipelatoclostridium merdavium</name>
    <dbReference type="NCBI Taxonomy" id="2838566"/>
    <lineage>
        <taxon>Bacteria</taxon>
        <taxon>Bacillati</taxon>
        <taxon>Bacillota</taxon>
        <taxon>Erysipelotrichia</taxon>
        <taxon>Erysipelotrichales</taxon>
        <taxon>Erysipelotrichales incertae sedis</taxon>
    </lineage>
</organism>
<evidence type="ECO:0000256" key="7">
    <source>
        <dbReference type="SAM" id="Phobius"/>
    </source>
</evidence>
<dbReference type="PROSITE" id="PS50109">
    <property type="entry name" value="HIS_KIN"/>
    <property type="match status" value="1"/>
</dbReference>
<dbReference type="Proteomes" id="UP000886724">
    <property type="component" value="Unassembled WGS sequence"/>
</dbReference>
<evidence type="ECO:0000256" key="5">
    <source>
        <dbReference type="ARBA" id="ARBA00022777"/>
    </source>
</evidence>
<dbReference type="Pfam" id="PF02518">
    <property type="entry name" value="HATPase_c"/>
    <property type="match status" value="1"/>
</dbReference>
<dbReference type="PRINTS" id="PR00344">
    <property type="entry name" value="BCTRLSENSOR"/>
</dbReference>
<comment type="caution">
    <text evidence="9">The sequence shown here is derived from an EMBL/GenBank/DDBJ whole genome shotgun (WGS) entry which is preliminary data.</text>
</comment>